<organism evidence="2 3">
    <name type="scientific">Anaeramoeba flamelloides</name>
    <dbReference type="NCBI Taxonomy" id="1746091"/>
    <lineage>
        <taxon>Eukaryota</taxon>
        <taxon>Metamonada</taxon>
        <taxon>Anaeramoebidae</taxon>
        <taxon>Anaeramoeba</taxon>
    </lineage>
</organism>
<dbReference type="Gene3D" id="3.30.420.10">
    <property type="entry name" value="Ribonuclease H-like superfamily/Ribonuclease H"/>
    <property type="match status" value="2"/>
</dbReference>
<dbReference type="InterPro" id="IPR036397">
    <property type="entry name" value="RNaseH_sf"/>
</dbReference>
<dbReference type="InterPro" id="IPR002492">
    <property type="entry name" value="Transposase_Tc1-like"/>
</dbReference>
<dbReference type="GO" id="GO:0015074">
    <property type="term" value="P:DNA integration"/>
    <property type="evidence" value="ECO:0007669"/>
    <property type="project" value="InterPro"/>
</dbReference>
<evidence type="ECO:0000313" key="3">
    <source>
        <dbReference type="Proteomes" id="UP001146793"/>
    </source>
</evidence>
<dbReference type="SUPFAM" id="SSF46689">
    <property type="entry name" value="Homeodomain-like"/>
    <property type="match status" value="1"/>
</dbReference>
<feature type="domain" description="Transposase Tc1-like" evidence="1">
    <location>
        <begin position="71"/>
        <end position="130"/>
    </location>
</feature>
<dbReference type="PANTHER" id="PTHR46068">
    <property type="entry name" value="PROTEIN CBG27172"/>
    <property type="match status" value="1"/>
</dbReference>
<accession>A0AAV7YVW7</accession>
<dbReference type="GO" id="GO:0003677">
    <property type="term" value="F:DNA binding"/>
    <property type="evidence" value="ECO:0007669"/>
    <property type="project" value="InterPro"/>
</dbReference>
<dbReference type="AlphaFoldDB" id="A0AAV7YVW7"/>
<dbReference type="PANTHER" id="PTHR46068:SF1">
    <property type="entry name" value="TRANSPOSASE IS30-LIKE HTH DOMAIN-CONTAINING PROTEIN"/>
    <property type="match status" value="1"/>
</dbReference>
<sequence>MIRNNFRLTQNEKVKIIEYNSLDYNTQDIAKEISCNAKTVRRVVKRWNEENTIENYIPTGRPKTISDLKRQKIIRIVSNKPFSSSKEIAQRFSISESYCRKISNNSGLTGCKPKRKPPLTREHIRSRRHFERLFRHWSVNEWRKVIFSDETLIELDKLKKKGWVWRPKNARNDNKYCTFHSGRYGIRYNAPCHVSKSTRKYCKNNRIPLLDWPAKSPDINPIENISKILKNNISIDCKNKRELLISSLQEWEILDNQIINKLIDRMEDRLYKVKKLKGRQTHY</sequence>
<proteinExistence type="predicted"/>
<dbReference type="Pfam" id="PF01498">
    <property type="entry name" value="HTH_Tnp_Tc3_2"/>
    <property type="match status" value="1"/>
</dbReference>
<dbReference type="Proteomes" id="UP001146793">
    <property type="component" value="Unassembled WGS sequence"/>
</dbReference>
<evidence type="ECO:0000313" key="2">
    <source>
        <dbReference type="EMBL" id="KAJ3433858.1"/>
    </source>
</evidence>
<comment type="caution">
    <text evidence="2">The sequence shown here is derived from an EMBL/GenBank/DDBJ whole genome shotgun (WGS) entry which is preliminary data.</text>
</comment>
<dbReference type="EMBL" id="JANTQA010000046">
    <property type="protein sequence ID" value="KAJ3433858.1"/>
    <property type="molecule type" value="Genomic_DNA"/>
</dbReference>
<protein>
    <submittedName>
        <fullName evidence="2">Transposable element-related</fullName>
    </submittedName>
</protein>
<dbReference type="GO" id="GO:0006313">
    <property type="term" value="P:DNA transposition"/>
    <property type="evidence" value="ECO:0007669"/>
    <property type="project" value="InterPro"/>
</dbReference>
<dbReference type="InterPro" id="IPR009057">
    <property type="entry name" value="Homeodomain-like_sf"/>
</dbReference>
<gene>
    <name evidence="2" type="ORF">M0812_20375</name>
</gene>
<name>A0AAV7YVW7_9EUKA</name>
<reference evidence="2" key="1">
    <citation type="submission" date="2022-08" db="EMBL/GenBank/DDBJ databases">
        <title>Novel sulphate-reducing endosymbionts in the free-living metamonad Anaeramoeba.</title>
        <authorList>
            <person name="Jerlstrom-Hultqvist J."/>
            <person name="Cepicka I."/>
            <person name="Gallot-Lavallee L."/>
            <person name="Salas-Leiva D."/>
            <person name="Curtis B.A."/>
            <person name="Zahonova K."/>
            <person name="Pipaliya S."/>
            <person name="Dacks J."/>
            <person name="Roger A.J."/>
        </authorList>
    </citation>
    <scope>NUCLEOTIDE SEQUENCE</scope>
    <source>
        <strain evidence="2">Busselton2</strain>
    </source>
</reference>
<evidence type="ECO:0000259" key="1">
    <source>
        <dbReference type="Pfam" id="PF01498"/>
    </source>
</evidence>